<sequence length="452" mass="49537">MQEEKIIVGLDIGTTKVCAVVGRMNEYNQLEILGLGHATSEGVRDGTVSNIAKTTEAIDQAITEAENDSQIEINVVNVGVAGKHIKSFRQHGSITLPHQEDEISVTDVDRLTNDMYRVITEPGTEIIHVLPLHYTVDSEEKIKDPVGMAGVKLEADFHIVTANSNSIRNIKKCIERSNLECDQMMLEPLASSMAVLTEEEKEAGVTIIDIGGGTTDIAIFYDGIIRHTAVIPFGGDIITSDIKQGCAVMQHQAELLKVNFGQSMAVETGDTEVVEIPGINNRTPKEISIKNLAYIIEARMEEIIDLVKAELADSGYFDKLAGGLVLTGGGSKLKNIQHLFEYKIGLDTRIGYPTAFLGKSDRSERVKDPKFSTALGLALAGFKALDQRELDRPRSIYQQPTGGETVPKEPTSDRIKVADTSPARGKNIFSDFLQKAKDLLIDDYDDTEDYKD</sequence>
<dbReference type="InterPro" id="IPR020823">
    <property type="entry name" value="Cell_div_FtsA"/>
</dbReference>
<feature type="domain" description="SHS2" evidence="8">
    <location>
        <begin position="7"/>
        <end position="195"/>
    </location>
</feature>
<name>A0A3S9NYT1_9BACT</name>
<proteinExistence type="inferred from homology"/>
<dbReference type="Gene3D" id="3.30.1490.110">
    <property type="match status" value="1"/>
</dbReference>
<dbReference type="InterPro" id="IPR050696">
    <property type="entry name" value="FtsA/MreB"/>
</dbReference>
<dbReference type="PANTHER" id="PTHR32432:SF4">
    <property type="entry name" value="CELL DIVISION PROTEIN FTSA"/>
    <property type="match status" value="1"/>
</dbReference>
<evidence type="ECO:0000313" key="9">
    <source>
        <dbReference type="EMBL" id="AZQ61113.1"/>
    </source>
</evidence>
<dbReference type="GO" id="GO:0032153">
    <property type="term" value="C:cell division site"/>
    <property type="evidence" value="ECO:0007669"/>
    <property type="project" value="UniProtKB-UniRule"/>
</dbReference>
<evidence type="ECO:0000256" key="1">
    <source>
        <dbReference type="ARBA" id="ARBA00022475"/>
    </source>
</evidence>
<dbReference type="GO" id="GO:0009898">
    <property type="term" value="C:cytoplasmic side of plasma membrane"/>
    <property type="evidence" value="ECO:0007669"/>
    <property type="project" value="UniProtKB-UniRule"/>
</dbReference>
<dbReference type="NCBIfam" id="TIGR01174">
    <property type="entry name" value="ftsA"/>
    <property type="match status" value="1"/>
</dbReference>
<feature type="region of interest" description="Disordered" evidence="7">
    <location>
        <begin position="394"/>
        <end position="416"/>
    </location>
</feature>
<protein>
    <recommendedName>
        <fullName evidence="5 6">Cell division protein FtsA</fullName>
    </recommendedName>
</protein>
<comment type="subcellular location">
    <subcellularLocation>
        <location evidence="5">Cell membrane</location>
        <topology evidence="5">Peripheral membrane protein</topology>
        <orientation evidence="5">Cytoplasmic side</orientation>
    </subcellularLocation>
    <text evidence="5">Localizes to the Z ring in an FtsZ-dependent manner. Targeted to the membrane through a conserved C-terminal amphipathic helix.</text>
</comment>
<evidence type="ECO:0000259" key="8">
    <source>
        <dbReference type="SMART" id="SM00842"/>
    </source>
</evidence>
<keyword evidence="10" id="KW-1185">Reference proteome</keyword>
<dbReference type="GO" id="GO:0043093">
    <property type="term" value="P:FtsZ-dependent cytokinesis"/>
    <property type="evidence" value="ECO:0007669"/>
    <property type="project" value="UniProtKB-UniRule"/>
</dbReference>
<reference evidence="9 10" key="1">
    <citation type="submission" date="2018-12" db="EMBL/GenBank/DDBJ databases">
        <title>Flammeovirga pectinis sp. nov., isolated from the gut of the Korean scallop, Patinopecten yessoensis.</title>
        <authorList>
            <person name="Bae J.-W."/>
            <person name="Jeong Y.-S."/>
            <person name="Kang W."/>
        </authorList>
    </citation>
    <scope>NUCLEOTIDE SEQUENCE [LARGE SCALE GENOMIC DNA]</scope>
    <source>
        <strain evidence="9 10">L12M1</strain>
    </source>
</reference>
<evidence type="ECO:0000256" key="3">
    <source>
        <dbReference type="ARBA" id="ARBA00023136"/>
    </source>
</evidence>
<evidence type="ECO:0000256" key="7">
    <source>
        <dbReference type="SAM" id="MobiDB-lite"/>
    </source>
</evidence>
<dbReference type="OrthoDB" id="9768127at2"/>
<dbReference type="Proteomes" id="UP000267268">
    <property type="component" value="Chromosome 1"/>
</dbReference>
<evidence type="ECO:0000256" key="4">
    <source>
        <dbReference type="ARBA" id="ARBA00023306"/>
    </source>
</evidence>
<dbReference type="SUPFAM" id="SSF53067">
    <property type="entry name" value="Actin-like ATPase domain"/>
    <property type="match status" value="2"/>
</dbReference>
<dbReference type="CDD" id="cd24048">
    <property type="entry name" value="ASKHA_NBD_FtsA"/>
    <property type="match status" value="1"/>
</dbReference>
<evidence type="ECO:0000256" key="5">
    <source>
        <dbReference type="HAMAP-Rule" id="MF_02033"/>
    </source>
</evidence>
<feature type="compositionally biased region" description="Basic and acidic residues" evidence="7">
    <location>
        <begin position="406"/>
        <end position="416"/>
    </location>
</feature>
<dbReference type="RefSeq" id="WP_126611225.1">
    <property type="nucleotide sequence ID" value="NZ_CP034562.1"/>
</dbReference>
<evidence type="ECO:0000313" key="10">
    <source>
        <dbReference type="Proteomes" id="UP000267268"/>
    </source>
</evidence>
<comment type="function">
    <text evidence="5 6">Cell division protein that is involved in the assembly of the Z ring. May serve as a membrane anchor for the Z ring.</text>
</comment>
<dbReference type="PIRSF" id="PIRSF003101">
    <property type="entry name" value="FtsA"/>
    <property type="match status" value="1"/>
</dbReference>
<evidence type="ECO:0000256" key="6">
    <source>
        <dbReference type="PIRNR" id="PIRNR003101"/>
    </source>
</evidence>
<dbReference type="Pfam" id="PF14450">
    <property type="entry name" value="FtsA"/>
    <property type="match status" value="2"/>
</dbReference>
<dbReference type="Pfam" id="PF02491">
    <property type="entry name" value="SHS2_FTSA"/>
    <property type="match status" value="1"/>
</dbReference>
<keyword evidence="4 5" id="KW-0131">Cell cycle</keyword>
<dbReference type="AlphaFoldDB" id="A0A3S9NYT1"/>
<keyword evidence="2 5" id="KW-0132">Cell division</keyword>
<dbReference type="KEGG" id="fll:EI427_02430"/>
<dbReference type="SMART" id="SM00842">
    <property type="entry name" value="FtsA"/>
    <property type="match status" value="1"/>
</dbReference>
<organism evidence="9 10">
    <name type="scientific">Flammeovirga pectinis</name>
    <dbReference type="NCBI Taxonomy" id="2494373"/>
    <lineage>
        <taxon>Bacteria</taxon>
        <taxon>Pseudomonadati</taxon>
        <taxon>Bacteroidota</taxon>
        <taxon>Cytophagia</taxon>
        <taxon>Cytophagales</taxon>
        <taxon>Flammeovirgaceae</taxon>
        <taxon>Flammeovirga</taxon>
    </lineage>
</organism>
<dbReference type="EMBL" id="CP034562">
    <property type="protein sequence ID" value="AZQ61113.1"/>
    <property type="molecule type" value="Genomic_DNA"/>
</dbReference>
<gene>
    <name evidence="5 9" type="primary">ftsA</name>
    <name evidence="9" type="ORF">EI427_02430</name>
</gene>
<dbReference type="HAMAP" id="MF_02033">
    <property type="entry name" value="FtsA"/>
    <property type="match status" value="1"/>
</dbReference>
<dbReference type="InterPro" id="IPR043129">
    <property type="entry name" value="ATPase_NBD"/>
</dbReference>
<dbReference type="PANTHER" id="PTHR32432">
    <property type="entry name" value="CELL DIVISION PROTEIN FTSA-RELATED"/>
    <property type="match status" value="1"/>
</dbReference>
<dbReference type="Gene3D" id="3.30.420.40">
    <property type="match status" value="2"/>
</dbReference>
<accession>A0A3S9NYT1</accession>
<comment type="similarity">
    <text evidence="5 6">Belongs to the FtsA/MreB family.</text>
</comment>
<evidence type="ECO:0000256" key="2">
    <source>
        <dbReference type="ARBA" id="ARBA00022618"/>
    </source>
</evidence>
<comment type="subunit">
    <text evidence="5">Self-interacts. Interacts with FtsZ.</text>
</comment>
<keyword evidence="1 5" id="KW-1003">Cell membrane</keyword>
<keyword evidence="3 5" id="KW-0472">Membrane</keyword>
<dbReference type="InterPro" id="IPR003494">
    <property type="entry name" value="SHS2_FtsA"/>
</dbReference>